<feature type="compositionally biased region" description="Polar residues" evidence="1">
    <location>
        <begin position="1212"/>
        <end position="1223"/>
    </location>
</feature>
<feature type="compositionally biased region" description="Polar residues" evidence="1">
    <location>
        <begin position="362"/>
        <end position="378"/>
    </location>
</feature>
<keyword evidence="2" id="KW-1133">Transmembrane helix</keyword>
<feature type="compositionally biased region" description="Low complexity" evidence="1">
    <location>
        <begin position="1074"/>
        <end position="1084"/>
    </location>
</feature>
<evidence type="ECO:0000313" key="3">
    <source>
        <dbReference type="Proteomes" id="UP000694888"/>
    </source>
</evidence>
<evidence type="ECO:0000256" key="2">
    <source>
        <dbReference type="SAM" id="Phobius"/>
    </source>
</evidence>
<feature type="compositionally biased region" description="Polar residues" evidence="1">
    <location>
        <begin position="7"/>
        <end position="47"/>
    </location>
</feature>
<feature type="compositionally biased region" description="Polar residues" evidence="1">
    <location>
        <begin position="128"/>
        <end position="137"/>
    </location>
</feature>
<feature type="compositionally biased region" description="Polar residues" evidence="1">
    <location>
        <begin position="95"/>
        <end position="116"/>
    </location>
</feature>
<feature type="compositionally biased region" description="Low complexity" evidence="1">
    <location>
        <begin position="117"/>
        <end position="127"/>
    </location>
</feature>
<protein>
    <submittedName>
        <fullName evidence="4">Flocculation protein FLO11-like</fullName>
    </submittedName>
</protein>
<proteinExistence type="predicted"/>
<keyword evidence="2" id="KW-0472">Membrane</keyword>
<keyword evidence="2" id="KW-0812">Transmembrane</keyword>
<organism evidence="3 4">
    <name type="scientific">Aplysia californica</name>
    <name type="common">California sea hare</name>
    <dbReference type="NCBI Taxonomy" id="6500"/>
    <lineage>
        <taxon>Eukaryota</taxon>
        <taxon>Metazoa</taxon>
        <taxon>Spiralia</taxon>
        <taxon>Lophotrochozoa</taxon>
        <taxon>Mollusca</taxon>
        <taxon>Gastropoda</taxon>
        <taxon>Heterobranchia</taxon>
        <taxon>Euthyneura</taxon>
        <taxon>Tectipleura</taxon>
        <taxon>Aplysiida</taxon>
        <taxon>Aplysioidea</taxon>
        <taxon>Aplysiidae</taxon>
        <taxon>Aplysia</taxon>
    </lineage>
</organism>
<keyword evidence="3" id="KW-1185">Reference proteome</keyword>
<feature type="region of interest" description="Disordered" evidence="1">
    <location>
        <begin position="1121"/>
        <end position="1223"/>
    </location>
</feature>
<feature type="compositionally biased region" description="Polar residues" evidence="1">
    <location>
        <begin position="164"/>
        <end position="183"/>
    </location>
</feature>
<feature type="region of interest" description="Disordered" evidence="1">
    <location>
        <begin position="320"/>
        <end position="386"/>
    </location>
</feature>
<dbReference type="RefSeq" id="XP_012944469.1">
    <property type="nucleotide sequence ID" value="XM_013089015.2"/>
</dbReference>
<feature type="compositionally biased region" description="Low complexity" evidence="1">
    <location>
        <begin position="342"/>
        <end position="361"/>
    </location>
</feature>
<gene>
    <name evidence="4" type="primary">LOC101861081</name>
</gene>
<feature type="region of interest" description="Disordered" evidence="1">
    <location>
        <begin position="1065"/>
        <end position="1093"/>
    </location>
</feature>
<feature type="compositionally biased region" description="Polar residues" evidence="1">
    <location>
        <begin position="817"/>
        <end position="826"/>
    </location>
</feature>
<reference evidence="4" key="1">
    <citation type="submission" date="2025-08" db="UniProtKB">
        <authorList>
            <consortium name="RefSeq"/>
        </authorList>
    </citation>
    <scope>IDENTIFICATION</scope>
</reference>
<feature type="compositionally biased region" description="Low complexity" evidence="1">
    <location>
        <begin position="138"/>
        <end position="156"/>
    </location>
</feature>
<dbReference type="GeneID" id="101861081"/>
<feature type="compositionally biased region" description="Polar residues" evidence="1">
    <location>
        <begin position="320"/>
        <end position="335"/>
    </location>
</feature>
<feature type="region of interest" description="Disordered" evidence="1">
    <location>
        <begin position="803"/>
        <end position="826"/>
    </location>
</feature>
<accession>A0ABM1ABE5</accession>
<dbReference type="Proteomes" id="UP000694888">
    <property type="component" value="Unplaced"/>
</dbReference>
<feature type="region of interest" description="Disordered" evidence="1">
    <location>
        <begin position="1"/>
        <end position="51"/>
    </location>
</feature>
<evidence type="ECO:0000256" key="1">
    <source>
        <dbReference type="SAM" id="MobiDB-lite"/>
    </source>
</evidence>
<feature type="compositionally biased region" description="Polar residues" evidence="1">
    <location>
        <begin position="1143"/>
        <end position="1155"/>
    </location>
</feature>
<name>A0ABM1ABE5_APLCA</name>
<evidence type="ECO:0000313" key="4">
    <source>
        <dbReference type="RefSeq" id="XP_012944469.1"/>
    </source>
</evidence>
<sequence length="1223" mass="128395">MRVLYQGVTTSSTLSPSDGSQLPHTVSQTRDVGVQDSSGLVSTTHSSPVADETTTAASRAAIVATAVTPTTTPVAITTGAELNSPQVSVPPPAESATNEQSEVRDFSQSQDSTGVATPSSSSQSTPSEGLNSQLSQRNSLDPSSSNTVSSVFTSLSHAPPNTPGDESSFVSLTTPPSHQSSLATLDLSDPVASYTASAVSSKTSSHRSDDVITSAHVTATPTRQMVGDSMSGSSPAVSELPASDTDMISASIQLQPSSSSSLLSLLSSLSSPSPSPTATMGIIATSVAISTLPPPSPPSPSSTTTTITITESPAAEASIATITDSTPSTVTAHTSHLTDDITASSTPPTSSQSASFDHSSSNIISLNPSGETSLSPSDSGLIASHPTSVPSATTNLLDGSTFLTLGESESHSLGDLSSQSTPVIPSHLAVLSSPVYTPHDSHMASLKATERAEEGASLQLTSYVLEDNSISSSDMSMSSAQASSYTRMSQDGSESLMNSLYSQPITFTNVLQDISSPGMYSSLSSFTHVHSGDSSSNSNVMYSGESSDMYVLSSVSMSQPGPVESSPTICMGCSTILESEHSEYGCTSCLPSGMTSMVEQTSKDAAQTLPVSYETLSLPLQTHYGSSLPFTFSAESDQGTVAGTSFFTPSLTTISPSPSIRIDVSPVFPLSDTISLHSDYVQNESSLFAGTTQLELMTSVWLRYSSVLESFVSSGSATAFITSSPTSTESLFSDLIQSDSIETSSSPDGREGSSFWSLHSYVITPSSSSYVTISSPDVMPTSLDHLASRTTLPVTYTVTSEPVDATVSASERPGPSISPSRPTTVVPSTQIRNNDTTIIPEESTFTFYFDGDCQKFSAQASSSGVFNSELRRLILNASRLDDVRITVKAVSCSPNFFTATIKHTDKAELLKRLDLLVSRSLLTSNVTFCSDIDPGQCTVRLTKYELYEAKVFPRSPEDDDQARAIVLSVAVSVCVLLLAAGALVFAREIYKKRTSQDLAAQKKKDKRQRSESVALRSFPTQTAIYSTVEMTEDDPAYDTHSEAHLNPAFSDSLDRRVTSLIQAKSQTPPPEFDPAPNADDSAPPGVRGGPFNLPPSRASYGLVIGLLGVNKMADNEAHHYAVPHRVGRPQNRADSESTGTGGLSSNKPADESSGQPLDRDNSDDVTLPRPRYLKRAMTSPADSGSSENLLPRGSGREQARARSVTGIENPLATRTGSSDSVLI</sequence>
<feature type="region of interest" description="Disordered" evidence="1">
    <location>
        <begin position="81"/>
        <end position="183"/>
    </location>
</feature>
<feature type="transmembrane region" description="Helical" evidence="2">
    <location>
        <begin position="964"/>
        <end position="986"/>
    </location>
</feature>